<evidence type="ECO:0000256" key="2">
    <source>
        <dbReference type="ARBA" id="ARBA00022801"/>
    </source>
</evidence>
<evidence type="ECO:0000313" key="5">
    <source>
        <dbReference type="Proteomes" id="UP001519363"/>
    </source>
</evidence>
<dbReference type="PANTHER" id="PTHR43037:SF1">
    <property type="entry name" value="BLL1128 PROTEIN"/>
    <property type="match status" value="1"/>
</dbReference>
<name>A0ABS5A564_9PSEU</name>
<protein>
    <submittedName>
        <fullName evidence="4">Poly(Hydroxyalkanoate) depolymerase family esterase</fullName>
    </submittedName>
</protein>
<gene>
    <name evidence="4" type="ORF">JOF53_000605</name>
</gene>
<feature type="signal peptide" evidence="3">
    <location>
        <begin position="1"/>
        <end position="22"/>
    </location>
</feature>
<dbReference type="Proteomes" id="UP001519363">
    <property type="component" value="Unassembled WGS sequence"/>
</dbReference>
<dbReference type="NCBIfam" id="TIGR01840">
    <property type="entry name" value="esterase_phb"/>
    <property type="match status" value="1"/>
</dbReference>
<keyword evidence="5" id="KW-1185">Reference proteome</keyword>
<keyword evidence="2" id="KW-0378">Hydrolase</keyword>
<dbReference type="SUPFAM" id="SSF53474">
    <property type="entry name" value="alpha/beta-Hydrolases"/>
    <property type="match status" value="1"/>
</dbReference>
<dbReference type="RefSeq" id="WP_086783990.1">
    <property type="nucleotide sequence ID" value="NZ_JAGIOO010000001.1"/>
</dbReference>
<reference evidence="4 5" key="1">
    <citation type="submission" date="2021-03" db="EMBL/GenBank/DDBJ databases">
        <title>Sequencing the genomes of 1000 actinobacteria strains.</title>
        <authorList>
            <person name="Klenk H.-P."/>
        </authorList>
    </citation>
    <scope>NUCLEOTIDE SEQUENCE [LARGE SCALE GENOMIC DNA]</scope>
    <source>
        <strain evidence="4 5">DSM 44580</strain>
    </source>
</reference>
<dbReference type="InterPro" id="IPR029058">
    <property type="entry name" value="AB_hydrolase_fold"/>
</dbReference>
<dbReference type="Pfam" id="PF10503">
    <property type="entry name" value="Esterase_PHB"/>
    <property type="match status" value="1"/>
</dbReference>
<dbReference type="PANTHER" id="PTHR43037">
    <property type="entry name" value="UNNAMED PRODUCT-RELATED"/>
    <property type="match status" value="1"/>
</dbReference>
<comment type="caution">
    <text evidence="4">The sequence shown here is derived from an EMBL/GenBank/DDBJ whole genome shotgun (WGS) entry which is preliminary data.</text>
</comment>
<dbReference type="EMBL" id="JAGIOO010000001">
    <property type="protein sequence ID" value="MBP2471733.1"/>
    <property type="molecule type" value="Genomic_DNA"/>
</dbReference>
<dbReference type="InterPro" id="IPR050955">
    <property type="entry name" value="Plant_Biomass_Hydrol_Est"/>
</dbReference>
<keyword evidence="1 3" id="KW-0732">Signal</keyword>
<evidence type="ECO:0000313" key="4">
    <source>
        <dbReference type="EMBL" id="MBP2471733.1"/>
    </source>
</evidence>
<organism evidence="4 5">
    <name type="scientific">Crossiella equi</name>
    <dbReference type="NCBI Taxonomy" id="130796"/>
    <lineage>
        <taxon>Bacteria</taxon>
        <taxon>Bacillati</taxon>
        <taxon>Actinomycetota</taxon>
        <taxon>Actinomycetes</taxon>
        <taxon>Pseudonocardiales</taxon>
        <taxon>Pseudonocardiaceae</taxon>
        <taxon>Crossiella</taxon>
    </lineage>
</organism>
<dbReference type="InterPro" id="IPR010126">
    <property type="entry name" value="Esterase_phb"/>
</dbReference>
<accession>A0ABS5A564</accession>
<feature type="chain" id="PRO_5047133155" evidence="3">
    <location>
        <begin position="23"/>
        <end position="323"/>
    </location>
</feature>
<proteinExistence type="predicted"/>
<sequence>MRRHAIKAVLAALLLSSSPATAVAQPGTPRDERSSVTTEAGWVEYEVHVPPQHQPGRRLPLVVALHGCTMTGYTFNSMKELTRLNRLADERGFLVVYPNQNPLRNLLGCWNAADPKHQRRGTGEAGILGGMTAKVAQDYGTDPRRTHVVGASAGAGMAVVLQVAYPDVFASAASVAGGEYAFHESQRLSPVDTARLAYAQMGSRARVAPLLVGQGSADETVPPAVADRLVTHWAAVGDLATDGLLDGDVDDVADASEQVAEPGERPYLHTTYRDRGGKAVVEKYVVDGLAHKWPGGPASHTLADPLGPDLSRIVWEFFAANPR</sequence>
<evidence type="ECO:0000256" key="3">
    <source>
        <dbReference type="SAM" id="SignalP"/>
    </source>
</evidence>
<dbReference type="Gene3D" id="3.40.50.1820">
    <property type="entry name" value="alpha/beta hydrolase"/>
    <property type="match status" value="1"/>
</dbReference>
<evidence type="ECO:0000256" key="1">
    <source>
        <dbReference type="ARBA" id="ARBA00022729"/>
    </source>
</evidence>